<dbReference type="FunFam" id="3.20.20.10:FF:000012">
    <property type="entry name" value="Carboxynorspermidine/carboxyspermidine decarboxylase"/>
    <property type="match status" value="1"/>
</dbReference>
<keyword evidence="2" id="KW-0210">Decarboxylase</keyword>
<evidence type="ECO:0000256" key="3">
    <source>
        <dbReference type="ARBA" id="ARBA00022898"/>
    </source>
</evidence>
<comment type="cofactor">
    <cofactor evidence="1">
        <name>pyridoxal 5'-phosphate</name>
        <dbReference type="ChEBI" id="CHEBI:597326"/>
    </cofactor>
</comment>
<feature type="binding site" evidence="6">
    <location>
        <position position="278"/>
    </location>
    <ligand>
        <name>substrate</name>
    </ligand>
</feature>
<proteinExistence type="predicted"/>
<dbReference type="InterPro" id="IPR029066">
    <property type="entry name" value="PLP-binding_barrel"/>
</dbReference>
<dbReference type="PANTHER" id="PTHR43727:SF1">
    <property type="entry name" value="CARBOXYNORSPERMIDINE_CARBOXYSPERMIDINE DECARBOXYLASE"/>
    <property type="match status" value="1"/>
</dbReference>
<evidence type="ECO:0000256" key="4">
    <source>
        <dbReference type="ARBA" id="ARBA00023066"/>
    </source>
</evidence>
<evidence type="ECO:0000256" key="2">
    <source>
        <dbReference type="ARBA" id="ARBA00022793"/>
    </source>
</evidence>
<organism evidence="8 9">
    <name type="scientific">Sporolactobacillus nakayamae</name>
    <dbReference type="NCBI Taxonomy" id="269670"/>
    <lineage>
        <taxon>Bacteria</taxon>
        <taxon>Bacillati</taxon>
        <taxon>Bacillota</taxon>
        <taxon>Bacilli</taxon>
        <taxon>Bacillales</taxon>
        <taxon>Sporolactobacillaceae</taxon>
        <taxon>Sporolactobacillus</taxon>
    </lineage>
</organism>
<dbReference type="InterPro" id="IPR009006">
    <property type="entry name" value="Ala_racemase/Decarboxylase_C"/>
</dbReference>
<evidence type="ECO:0000259" key="7">
    <source>
        <dbReference type="Pfam" id="PF00278"/>
    </source>
</evidence>
<gene>
    <name evidence="8" type="ORF">SAMN02982927_02093</name>
</gene>
<dbReference type="InterPro" id="IPR005730">
    <property type="entry name" value="Nsp_de-COase"/>
</dbReference>
<evidence type="ECO:0000256" key="5">
    <source>
        <dbReference type="ARBA" id="ARBA00023239"/>
    </source>
</evidence>
<dbReference type="Proteomes" id="UP000198752">
    <property type="component" value="Unassembled WGS sequence"/>
</dbReference>
<protein>
    <submittedName>
        <fullName evidence="8">Carboxynorspermidine decarboxylase</fullName>
    </submittedName>
</protein>
<evidence type="ECO:0000313" key="8">
    <source>
        <dbReference type="EMBL" id="SFG57030.1"/>
    </source>
</evidence>
<sequence length="378" mass="42657">MKIDFTSAPSPSYLVDERLLVKNLEILKQLQDRTGCKILLAQKAFSMFAFYPLIGTYLSGVASSSLYEARLGREEMGKEVHIYSPAYDEKDFADILEVSDHIVFNSFSQWARFKDQVKRAPHAIQCGMRINPEYSEVETGLYDPCAPFSRMGVTEANFDPDALDGLDGLHFHTLCEQNSDALEHTLEAVERKFGKYLKDMKWINFGGGHHITRQDYDLDRLARCITAIKEKYDVEVYLEPGEAVALNTGYLVSTVLDVFENGMPIAILDTSATCHMPDVLEMPYRPEIIDAGKPGERTYTYRLGGPTCLAGDVIGDYSFDHPLHVGDRLVFCDMAIYSMVKNNTFNGIALPAIASYNDKDGIHVIKQFNYEDFRTRLS</sequence>
<reference evidence="9" key="1">
    <citation type="submission" date="2016-10" db="EMBL/GenBank/DDBJ databases">
        <authorList>
            <person name="Varghese N."/>
            <person name="Submissions S."/>
        </authorList>
    </citation>
    <scope>NUCLEOTIDE SEQUENCE [LARGE SCALE GENOMIC DNA]</scope>
    <source>
        <strain evidence="9">ATCC 700379</strain>
    </source>
</reference>
<dbReference type="Gene3D" id="2.40.37.10">
    <property type="entry name" value="Lyase, Ornithine Decarboxylase, Chain A, domain 1"/>
    <property type="match status" value="1"/>
</dbReference>
<dbReference type="InterPro" id="IPR022643">
    <property type="entry name" value="De-COase2_C"/>
</dbReference>
<evidence type="ECO:0000256" key="1">
    <source>
        <dbReference type="ARBA" id="ARBA00001933"/>
    </source>
</evidence>
<keyword evidence="9" id="KW-1185">Reference proteome</keyword>
<dbReference type="OrthoDB" id="9804410at2"/>
<name>A0A1I2SWK4_9BACL</name>
<dbReference type="GO" id="GO:0008836">
    <property type="term" value="F:diaminopimelate decarboxylase activity"/>
    <property type="evidence" value="ECO:0007669"/>
    <property type="project" value="TreeGrafter"/>
</dbReference>
<dbReference type="Pfam" id="PF00278">
    <property type="entry name" value="Orn_DAP_Arg_deC"/>
    <property type="match status" value="1"/>
</dbReference>
<dbReference type="GO" id="GO:0008295">
    <property type="term" value="P:spermidine biosynthetic process"/>
    <property type="evidence" value="ECO:0007669"/>
    <property type="project" value="UniProtKB-KW"/>
</dbReference>
<keyword evidence="5" id="KW-0456">Lyase</keyword>
<evidence type="ECO:0000256" key="6">
    <source>
        <dbReference type="PIRSR" id="PIRSR038941-1"/>
    </source>
</evidence>
<dbReference type="PIRSF" id="PIRSF038941">
    <property type="entry name" value="NspC"/>
    <property type="match status" value="1"/>
</dbReference>
<dbReference type="NCBIfam" id="TIGR01047">
    <property type="entry name" value="nspC"/>
    <property type="match status" value="1"/>
</dbReference>
<dbReference type="AlphaFoldDB" id="A0A1I2SWK4"/>
<keyword evidence="3" id="KW-0663">Pyridoxal phosphate</keyword>
<dbReference type="SUPFAM" id="SSF51419">
    <property type="entry name" value="PLP-binding barrel"/>
    <property type="match status" value="1"/>
</dbReference>
<dbReference type="EMBL" id="FOOY01000013">
    <property type="protein sequence ID" value="SFG57030.1"/>
    <property type="molecule type" value="Genomic_DNA"/>
</dbReference>
<feature type="domain" description="Orn/DAP/Arg decarboxylase 2 C-terminal" evidence="7">
    <location>
        <begin position="143"/>
        <end position="334"/>
    </location>
</feature>
<dbReference type="RefSeq" id="WP_093672712.1">
    <property type="nucleotide sequence ID" value="NZ_FOOY01000013.1"/>
</dbReference>
<dbReference type="GO" id="GO:0045312">
    <property type="term" value="P:nor-spermidine biosynthetic process"/>
    <property type="evidence" value="ECO:0007669"/>
    <property type="project" value="InterPro"/>
</dbReference>
<dbReference type="SUPFAM" id="SSF50621">
    <property type="entry name" value="Alanine racemase C-terminal domain-like"/>
    <property type="match status" value="1"/>
</dbReference>
<evidence type="ECO:0000313" key="9">
    <source>
        <dbReference type="Proteomes" id="UP000198752"/>
    </source>
</evidence>
<dbReference type="CDD" id="cd06829">
    <property type="entry name" value="PLPDE_III_CANSDC"/>
    <property type="match status" value="1"/>
</dbReference>
<dbReference type="STRING" id="269670.SAMN02982927_02093"/>
<dbReference type="Gene3D" id="3.20.20.10">
    <property type="entry name" value="Alanine racemase"/>
    <property type="match status" value="1"/>
</dbReference>
<dbReference type="PANTHER" id="PTHR43727">
    <property type="entry name" value="DIAMINOPIMELATE DECARBOXYLASE"/>
    <property type="match status" value="1"/>
</dbReference>
<feature type="binding site" evidence="6">
    <location>
        <position position="242"/>
    </location>
    <ligand>
        <name>substrate</name>
    </ligand>
</feature>
<keyword evidence="4" id="KW-0745">Spermidine biosynthesis</keyword>
<dbReference type="GO" id="GO:0009089">
    <property type="term" value="P:lysine biosynthetic process via diaminopimelate"/>
    <property type="evidence" value="ECO:0007669"/>
    <property type="project" value="TreeGrafter"/>
</dbReference>
<accession>A0A1I2SWK4</accession>